<dbReference type="AlphaFoldDB" id="A0AAN8YUS9"/>
<protein>
    <submittedName>
        <fullName evidence="2">Uncharacterized protein</fullName>
    </submittedName>
</protein>
<evidence type="ECO:0000313" key="3">
    <source>
        <dbReference type="Proteomes" id="UP001370490"/>
    </source>
</evidence>
<organism evidence="2 3">
    <name type="scientific">Dillenia turbinata</name>
    <dbReference type="NCBI Taxonomy" id="194707"/>
    <lineage>
        <taxon>Eukaryota</taxon>
        <taxon>Viridiplantae</taxon>
        <taxon>Streptophyta</taxon>
        <taxon>Embryophyta</taxon>
        <taxon>Tracheophyta</taxon>
        <taxon>Spermatophyta</taxon>
        <taxon>Magnoliopsida</taxon>
        <taxon>eudicotyledons</taxon>
        <taxon>Gunneridae</taxon>
        <taxon>Pentapetalae</taxon>
        <taxon>Dilleniales</taxon>
        <taxon>Dilleniaceae</taxon>
        <taxon>Dillenia</taxon>
    </lineage>
</organism>
<dbReference type="EMBL" id="JBAMMX010000024">
    <property type="protein sequence ID" value="KAK6915899.1"/>
    <property type="molecule type" value="Genomic_DNA"/>
</dbReference>
<gene>
    <name evidence="2" type="ORF">RJ641_018760</name>
</gene>
<evidence type="ECO:0000256" key="1">
    <source>
        <dbReference type="SAM" id="MobiDB-lite"/>
    </source>
</evidence>
<feature type="compositionally biased region" description="Polar residues" evidence="1">
    <location>
        <begin position="43"/>
        <end position="53"/>
    </location>
</feature>
<reference evidence="2 3" key="1">
    <citation type="submission" date="2023-12" db="EMBL/GenBank/DDBJ databases">
        <title>A high-quality genome assembly for Dillenia turbinata (Dilleniales).</title>
        <authorList>
            <person name="Chanderbali A."/>
        </authorList>
    </citation>
    <scope>NUCLEOTIDE SEQUENCE [LARGE SCALE GENOMIC DNA]</scope>
    <source>
        <strain evidence="2">LSX21</strain>
        <tissue evidence="2">Leaf</tissue>
    </source>
</reference>
<sequence length="68" mass="7212">MKATFGSHGLWDVVKKGYDEATDESALTIAQLDLLQKAKKGDQNLNPVRSTGQRVAAPSGVQQALSGN</sequence>
<accession>A0AAN8YUS9</accession>
<feature type="region of interest" description="Disordered" evidence="1">
    <location>
        <begin position="41"/>
        <end position="68"/>
    </location>
</feature>
<name>A0AAN8YUS9_9MAGN</name>
<keyword evidence="3" id="KW-1185">Reference proteome</keyword>
<comment type="caution">
    <text evidence="2">The sequence shown here is derived from an EMBL/GenBank/DDBJ whole genome shotgun (WGS) entry which is preliminary data.</text>
</comment>
<dbReference type="Proteomes" id="UP001370490">
    <property type="component" value="Unassembled WGS sequence"/>
</dbReference>
<proteinExistence type="predicted"/>
<evidence type="ECO:0000313" key="2">
    <source>
        <dbReference type="EMBL" id="KAK6915899.1"/>
    </source>
</evidence>